<feature type="compositionally biased region" description="Basic and acidic residues" evidence="1">
    <location>
        <begin position="10"/>
        <end position="20"/>
    </location>
</feature>
<organism evidence="2 3">
    <name type="scientific">Actinomadura montaniterrae</name>
    <dbReference type="NCBI Taxonomy" id="1803903"/>
    <lineage>
        <taxon>Bacteria</taxon>
        <taxon>Bacillati</taxon>
        <taxon>Actinomycetota</taxon>
        <taxon>Actinomycetes</taxon>
        <taxon>Streptosporangiales</taxon>
        <taxon>Thermomonosporaceae</taxon>
        <taxon>Actinomadura</taxon>
    </lineage>
</organism>
<dbReference type="AlphaFoldDB" id="A0A6L3VZ00"/>
<comment type="caution">
    <text evidence="2">The sequence shown here is derived from an EMBL/GenBank/DDBJ whole genome shotgun (WGS) entry which is preliminary data.</text>
</comment>
<keyword evidence="3" id="KW-1185">Reference proteome</keyword>
<evidence type="ECO:0000256" key="1">
    <source>
        <dbReference type="SAM" id="MobiDB-lite"/>
    </source>
</evidence>
<protein>
    <submittedName>
        <fullName evidence="2">Uncharacterized protein</fullName>
    </submittedName>
</protein>
<name>A0A6L3VZ00_9ACTN</name>
<dbReference type="OrthoDB" id="73827at2"/>
<reference evidence="2 3" key="1">
    <citation type="submission" date="2019-09" db="EMBL/GenBank/DDBJ databases">
        <title>Actinomadura physcomitrii sp. nov., a novel actinomycete isolated from moss [Physcomitrium sphaericum (Ludw) Fuernr].</title>
        <authorList>
            <person name="Liu C."/>
            <person name="Zhuang X."/>
        </authorList>
    </citation>
    <scope>NUCLEOTIDE SEQUENCE [LARGE SCALE GENOMIC DNA]</scope>
    <source>
        <strain evidence="2 3">CYP1-1B</strain>
    </source>
</reference>
<evidence type="ECO:0000313" key="3">
    <source>
        <dbReference type="Proteomes" id="UP000483004"/>
    </source>
</evidence>
<accession>A0A6L3VZ00</accession>
<evidence type="ECO:0000313" key="2">
    <source>
        <dbReference type="EMBL" id="KAB2379246.1"/>
    </source>
</evidence>
<dbReference type="EMBL" id="WBMR01000060">
    <property type="protein sequence ID" value="KAB2379246.1"/>
    <property type="molecule type" value="Genomic_DNA"/>
</dbReference>
<dbReference type="RefSeq" id="WP_151541857.1">
    <property type="nucleotide sequence ID" value="NZ_WBMR01000060.1"/>
</dbReference>
<feature type="region of interest" description="Disordered" evidence="1">
    <location>
        <begin position="1"/>
        <end position="38"/>
    </location>
</feature>
<sequence>MTALLSPNEGRTDQVRRAADTPHWTDPAADHFRRQTSTPGFPVDVTEIVLPAGQPRLSVVRDTPLAAGRAFAAAAVGARHDACGMQEQCGGLLGCGVGDLG</sequence>
<dbReference type="Proteomes" id="UP000483004">
    <property type="component" value="Unassembled WGS sequence"/>
</dbReference>
<gene>
    <name evidence="2" type="ORF">F9B16_21260</name>
</gene>
<proteinExistence type="predicted"/>